<evidence type="ECO:0000256" key="3">
    <source>
        <dbReference type="ARBA" id="ARBA00022448"/>
    </source>
</evidence>
<dbReference type="GO" id="GO:0019646">
    <property type="term" value="P:aerobic electron transport chain"/>
    <property type="evidence" value="ECO:0007669"/>
    <property type="project" value="InterPro"/>
</dbReference>
<feature type="transmembrane region" description="Helical" evidence="12">
    <location>
        <begin position="91"/>
        <end position="115"/>
    </location>
</feature>
<evidence type="ECO:0000256" key="6">
    <source>
        <dbReference type="ARBA" id="ARBA00022692"/>
    </source>
</evidence>
<proteinExistence type="inferred from homology"/>
<evidence type="ECO:0000256" key="11">
    <source>
        <dbReference type="ARBA" id="ARBA00023136"/>
    </source>
</evidence>
<feature type="transmembrane region" description="Helical" evidence="12">
    <location>
        <begin position="375"/>
        <end position="397"/>
    </location>
</feature>
<evidence type="ECO:0000256" key="1">
    <source>
        <dbReference type="ARBA" id="ARBA00004651"/>
    </source>
</evidence>
<feature type="transmembrane region" description="Helical" evidence="12">
    <location>
        <begin position="20"/>
        <end position="41"/>
    </location>
</feature>
<dbReference type="GO" id="GO:0046872">
    <property type="term" value="F:metal ion binding"/>
    <property type="evidence" value="ECO:0007669"/>
    <property type="project" value="UniProtKB-UniRule"/>
</dbReference>
<keyword evidence="11 12" id="KW-0472">Membrane</keyword>
<feature type="transmembrane region" description="Helical" evidence="12">
    <location>
        <begin position="188"/>
        <end position="207"/>
    </location>
</feature>
<feature type="transmembrane region" description="Helical" evidence="12">
    <location>
        <begin position="127"/>
        <end position="150"/>
    </location>
</feature>
<dbReference type="Pfam" id="PF01654">
    <property type="entry name" value="Cyt_bd_oxida_I"/>
    <property type="match status" value="1"/>
</dbReference>
<evidence type="ECO:0000256" key="5">
    <source>
        <dbReference type="ARBA" id="ARBA00022617"/>
    </source>
</evidence>
<name>A0A212TEQ2_9MICO</name>
<feature type="transmembrane region" description="Helical" evidence="12">
    <location>
        <begin position="53"/>
        <end position="71"/>
    </location>
</feature>
<evidence type="ECO:0000256" key="4">
    <source>
        <dbReference type="ARBA" id="ARBA00022475"/>
    </source>
</evidence>
<dbReference type="InterPro" id="IPR002585">
    <property type="entry name" value="Cyt-d_ubiquinol_oxidase_su_1"/>
</dbReference>
<keyword evidence="3 12" id="KW-0813">Transport</keyword>
<comment type="similarity">
    <text evidence="2 12">Belongs to the cytochrome ubiquinol oxidase subunit 1 family.</text>
</comment>
<feature type="transmembrane region" description="Helical" evidence="12">
    <location>
        <begin position="417"/>
        <end position="443"/>
    </location>
</feature>
<dbReference type="GO" id="GO:0020037">
    <property type="term" value="F:heme binding"/>
    <property type="evidence" value="ECO:0007669"/>
    <property type="project" value="TreeGrafter"/>
</dbReference>
<dbReference type="GO" id="GO:0005886">
    <property type="term" value="C:plasma membrane"/>
    <property type="evidence" value="ECO:0007669"/>
    <property type="project" value="UniProtKB-SubCell"/>
</dbReference>
<evidence type="ECO:0000256" key="9">
    <source>
        <dbReference type="ARBA" id="ARBA00022989"/>
    </source>
</evidence>
<dbReference type="GO" id="GO:0009055">
    <property type="term" value="F:electron transfer activity"/>
    <property type="evidence" value="ECO:0007669"/>
    <property type="project" value="UniProtKB-UniRule"/>
</dbReference>
<feature type="transmembrane region" description="Helical" evidence="12">
    <location>
        <begin position="344"/>
        <end position="363"/>
    </location>
</feature>
<keyword evidence="14" id="KW-1185">Reference proteome</keyword>
<dbReference type="AlphaFoldDB" id="A0A212TEQ2"/>
<keyword evidence="8 12" id="KW-0249">Electron transport</keyword>
<evidence type="ECO:0000256" key="12">
    <source>
        <dbReference type="PIRNR" id="PIRNR006446"/>
    </source>
</evidence>
<feature type="transmembrane region" description="Helical" evidence="12">
    <location>
        <begin position="227"/>
        <end position="246"/>
    </location>
</feature>
<dbReference type="PANTHER" id="PTHR30365">
    <property type="entry name" value="CYTOCHROME D UBIQUINOL OXIDASE"/>
    <property type="match status" value="1"/>
</dbReference>
<dbReference type="EMBL" id="FYEZ01000001">
    <property type="protein sequence ID" value="SNC64527.1"/>
    <property type="molecule type" value="Genomic_DNA"/>
</dbReference>
<evidence type="ECO:0000313" key="14">
    <source>
        <dbReference type="Proteomes" id="UP000198122"/>
    </source>
</evidence>
<accession>A0A212TEQ2</accession>
<evidence type="ECO:0000256" key="8">
    <source>
        <dbReference type="ARBA" id="ARBA00022982"/>
    </source>
</evidence>
<protein>
    <submittedName>
        <fullName evidence="13">Cytochrome bd-I ubiquinol oxidase subunit 1 apoprotein</fullName>
    </submittedName>
</protein>
<keyword evidence="5 12" id="KW-0349">Heme</keyword>
<organism evidence="13 14">
    <name type="scientific">Kytococcus aerolatus</name>
    <dbReference type="NCBI Taxonomy" id="592308"/>
    <lineage>
        <taxon>Bacteria</taxon>
        <taxon>Bacillati</taxon>
        <taxon>Actinomycetota</taxon>
        <taxon>Actinomycetes</taxon>
        <taxon>Micrococcales</taxon>
        <taxon>Kytococcaceae</taxon>
        <taxon>Kytococcus</taxon>
    </lineage>
</organism>
<dbReference type="RefSeq" id="WP_088818021.1">
    <property type="nucleotide sequence ID" value="NZ_FYEZ01000001.1"/>
</dbReference>
<evidence type="ECO:0000256" key="2">
    <source>
        <dbReference type="ARBA" id="ARBA00009819"/>
    </source>
</evidence>
<comment type="subcellular location">
    <subcellularLocation>
        <location evidence="1">Cell membrane</location>
        <topology evidence="1">Multi-pass membrane protein</topology>
    </subcellularLocation>
</comment>
<evidence type="ECO:0000256" key="10">
    <source>
        <dbReference type="ARBA" id="ARBA00023004"/>
    </source>
</evidence>
<dbReference type="OrthoDB" id="9807042at2"/>
<reference evidence="13 14" key="1">
    <citation type="submission" date="2017-06" db="EMBL/GenBank/DDBJ databases">
        <authorList>
            <person name="Kim H.J."/>
            <person name="Triplett B.A."/>
        </authorList>
    </citation>
    <scope>NUCLEOTIDE SEQUENCE [LARGE SCALE GENOMIC DNA]</scope>
    <source>
        <strain evidence="13 14">DSM 22179</strain>
    </source>
</reference>
<keyword evidence="4 12" id="KW-1003">Cell membrane</keyword>
<keyword evidence="10 12" id="KW-0408">Iron</keyword>
<dbReference type="GO" id="GO:0070069">
    <property type="term" value="C:cytochrome complex"/>
    <property type="evidence" value="ECO:0007669"/>
    <property type="project" value="UniProtKB-UniRule"/>
</dbReference>
<sequence>MDALELARWQFGITTVYHYFFVPITIGLSFIVALTQTLWMRSRDERWLRLSKFLGKLFTINFALGLVTGIVQEFQFGMNWSDYSRFVGDIFGAPLAIEALLAFFLESTFLGLWLFGWGRIPEKLHNAAIWLVHIGTLLSAYFILAANSFMQNPVGYTNNPETGRAELTDFVAVLTNPVQLVTFPHTAAAAYMTGAGLVVAVAGWHLWRDKFPEDRDLYRKGTRLGAWIMLVSSIAVVITGDLQGRVMTDVQPMKMAAAEALYDTEDSCASFSILTIGTPDGKSEKAAITVPCVLSFLATGDFDGKVEGINDLQEQYSKVYGESGEELLEIRDYRPNIMVTYWSFRWMIGMGVIGTIAAIALLWGTRGENRLTNRWWFPATIGAIVGPLLGNSFGWIFTEMGRQPWVVFGLMNTEDGVSPGVSASEVLISMLVFTLLYGALAVIEVKLMLKYASAGAEHVDAEQAQRQTTDDEPHVFAY</sequence>
<keyword evidence="9 12" id="KW-1133">Transmembrane helix</keyword>
<dbReference type="GO" id="GO:0016682">
    <property type="term" value="F:oxidoreductase activity, acting on diphenols and related substances as donors, oxygen as acceptor"/>
    <property type="evidence" value="ECO:0007669"/>
    <property type="project" value="TreeGrafter"/>
</dbReference>
<dbReference type="PIRSF" id="PIRSF006446">
    <property type="entry name" value="Cyt_quinol_oxidase_1"/>
    <property type="match status" value="1"/>
</dbReference>
<evidence type="ECO:0000256" key="7">
    <source>
        <dbReference type="ARBA" id="ARBA00022723"/>
    </source>
</evidence>
<dbReference type="Proteomes" id="UP000198122">
    <property type="component" value="Unassembled WGS sequence"/>
</dbReference>
<keyword evidence="6 12" id="KW-0812">Transmembrane</keyword>
<evidence type="ECO:0000313" key="13">
    <source>
        <dbReference type="EMBL" id="SNC64527.1"/>
    </source>
</evidence>
<dbReference type="PANTHER" id="PTHR30365:SF15">
    <property type="entry name" value="CYTOCHROME BD UBIQUINOL OXIDASE SUBUNIT 1"/>
    <property type="match status" value="1"/>
</dbReference>
<gene>
    <name evidence="13" type="ORF">SAMN05445756_1130</name>
</gene>
<keyword evidence="7 12" id="KW-0479">Metal-binding</keyword>